<protein>
    <submittedName>
        <fullName evidence="4">Uncharacterized protein</fullName>
    </submittedName>
</protein>
<dbReference type="OrthoDB" id="3647246at2759"/>
<evidence type="ECO:0000313" key="5">
    <source>
        <dbReference type="Proteomes" id="UP000281677"/>
    </source>
</evidence>
<name>A0A3M7IM92_HORWE</name>
<accession>A0A3M7IM92</accession>
<dbReference type="EMBL" id="QWIT01000287">
    <property type="protein sequence ID" value="RMZ26637.1"/>
    <property type="molecule type" value="Genomic_DNA"/>
</dbReference>
<reference evidence="4 5" key="1">
    <citation type="journal article" date="2018" name="BMC Genomics">
        <title>Genomic evidence for intraspecific hybridization in a clonal and extremely halotolerant yeast.</title>
        <authorList>
            <person name="Gostincar C."/>
            <person name="Stajich J.E."/>
            <person name="Zupancic J."/>
            <person name="Zalar P."/>
            <person name="Gunde-Cimerman N."/>
        </authorList>
    </citation>
    <scope>NUCLEOTIDE SEQUENCE [LARGE SCALE GENOMIC DNA]</scope>
    <source>
        <strain evidence="4 5">EXF-120</strain>
    </source>
</reference>
<sequence>MDGRSHEYQVGGNHENEGSAQFTAAEMRSRARSRHERSDRIDTNPTASESVGRHRDANENGTPHDHFLSLSEQARSLGLCRDHSLEDPFQFMKTRTPSEAMQLDFTDPPGLSTAALLDMLRTTVTNEKWDIDRDSTCFLAEVATISNHPWTPCDAVGLQVPFRDLKIMEPALTTDHELDMQRLEARSTVTIPAQDIEPMPVDIERDEGLQWPSRYECLPSELAAEFASARLDIGKDVVDYLRDIAQPAFMNEQEMMDSVLQLGKPKPITPPLLPLSPPLSPAVLPKTLQEMELASEPEDLLALEAAEAEQRLMAADELFSQNGGTAVPAVDSSQSMNIDMASLYSGLKTPVASSSSPERKTHSQSLKAEVPLLPADTLEPPSKKARTACIPEEAQFLVTGPESDISTANAEATYQSSQTFLSSVAMPAAGRVVRAVENEELEELDTVAKVDVPHLDNERTLPPWEIYSVSGAPRPLDKQMTLMALIKKEYLKHENHWSGVSKLERMVKWDVFPSRLGRVNLDEQFDDDQSAERYMANLSYDDGIDIQGFVTKLQGLRLLDPRDDDEEELIPLKLGGDSEVDLQHTKDNASADRENAAKGVKAMALDTARITPITAATVATAQPGRDDLLSLLQRRKLEFEKVPHDSVREKEGLEPALSATQIDVTHKAKQDGVPVTLSRPSELFQEGGIEGFLRHQGGQSSIAQYSKVAENPVIQHAVPAAVMVAPPNDAHPPNEKLVQIPKPLIVDGARSMQVIVTAQLLANRNLVLKLNNMLPGLEMVERCQLQQAKDSDADITVSPKSGLLITTLQKLKQRPLPGQKDFFSIRDRIAAVSRRYEKLFVLVSEGRPAQTLDERDAEAINGLLSFVAAQVETEVEVKYVPGEMASMCEWIAAIISSGNDAKDIKLLAEETTWERFLRVAGLNAFAAQVMSAKLQKLGTEGQQDSSFGLSAFVSMSVEERVQQFGPLLGGDSVLRRASGIVDGMWSSAQLQR</sequence>
<evidence type="ECO:0000259" key="3">
    <source>
        <dbReference type="Pfam" id="PF23395"/>
    </source>
</evidence>
<dbReference type="InterPro" id="IPR055528">
    <property type="entry name" value="DUF7102"/>
</dbReference>
<evidence type="ECO:0000256" key="1">
    <source>
        <dbReference type="SAM" id="MobiDB-lite"/>
    </source>
</evidence>
<dbReference type="Pfam" id="PF23395">
    <property type="entry name" value="SAM_6"/>
    <property type="match status" value="1"/>
</dbReference>
<dbReference type="Proteomes" id="UP000281677">
    <property type="component" value="Unassembled WGS sequence"/>
</dbReference>
<feature type="domain" description="DUF7102" evidence="2">
    <location>
        <begin position="753"/>
        <end position="896"/>
    </location>
</feature>
<evidence type="ECO:0000259" key="2">
    <source>
        <dbReference type="Pfam" id="PF23394"/>
    </source>
</evidence>
<organism evidence="4 5">
    <name type="scientific">Hortaea werneckii</name>
    <name type="common">Black yeast</name>
    <name type="synonym">Cladosporium werneckii</name>
    <dbReference type="NCBI Taxonomy" id="91943"/>
    <lineage>
        <taxon>Eukaryota</taxon>
        <taxon>Fungi</taxon>
        <taxon>Dikarya</taxon>
        <taxon>Ascomycota</taxon>
        <taxon>Pezizomycotina</taxon>
        <taxon>Dothideomycetes</taxon>
        <taxon>Dothideomycetidae</taxon>
        <taxon>Mycosphaerellales</taxon>
        <taxon>Teratosphaeriaceae</taxon>
        <taxon>Hortaea</taxon>
    </lineage>
</organism>
<dbReference type="Pfam" id="PF23394">
    <property type="entry name" value="DUF7102"/>
    <property type="match status" value="1"/>
</dbReference>
<dbReference type="InterPro" id="IPR057559">
    <property type="entry name" value="SAM_6"/>
</dbReference>
<proteinExistence type="predicted"/>
<feature type="domain" description="SAM-like" evidence="3">
    <location>
        <begin position="908"/>
        <end position="980"/>
    </location>
</feature>
<gene>
    <name evidence="4" type="ORF">D0859_09308</name>
</gene>
<comment type="caution">
    <text evidence="4">The sequence shown here is derived from an EMBL/GenBank/DDBJ whole genome shotgun (WGS) entry which is preliminary data.</text>
</comment>
<dbReference type="AlphaFoldDB" id="A0A3M7IM92"/>
<evidence type="ECO:0000313" key="4">
    <source>
        <dbReference type="EMBL" id="RMZ26637.1"/>
    </source>
</evidence>
<feature type="region of interest" description="Disordered" evidence="1">
    <location>
        <begin position="1"/>
        <end position="66"/>
    </location>
</feature>
<dbReference type="VEuPathDB" id="FungiDB:BTJ68_06467"/>
<feature type="compositionally biased region" description="Basic and acidic residues" evidence="1">
    <location>
        <begin position="51"/>
        <end position="66"/>
    </location>
</feature>